<evidence type="ECO:0000256" key="3">
    <source>
        <dbReference type="ARBA" id="ARBA00022827"/>
    </source>
</evidence>
<dbReference type="RefSeq" id="WP_189942508.1">
    <property type="nucleotide sequence ID" value="NZ_BMSX01000023.1"/>
</dbReference>
<dbReference type="AlphaFoldDB" id="A0A918FKH6"/>
<evidence type="ECO:0000313" key="7">
    <source>
        <dbReference type="EMBL" id="GGR47362.1"/>
    </source>
</evidence>
<feature type="domain" description="FAD/NAD(P)-binding" evidence="5">
    <location>
        <begin position="8"/>
        <end position="304"/>
    </location>
</feature>
<comment type="caution">
    <text evidence="7">The sequence shown here is derived from an EMBL/GenBank/DDBJ whole genome shotgun (WGS) entry which is preliminary data.</text>
</comment>
<dbReference type="InterPro" id="IPR036188">
    <property type="entry name" value="FAD/NAD-bd_sf"/>
</dbReference>
<organism evidence="7 8">
    <name type="scientific">Streptomyces aurantiogriseus</name>
    <dbReference type="NCBI Taxonomy" id="66870"/>
    <lineage>
        <taxon>Bacteria</taxon>
        <taxon>Bacillati</taxon>
        <taxon>Actinomycetota</taxon>
        <taxon>Actinomycetes</taxon>
        <taxon>Kitasatosporales</taxon>
        <taxon>Streptomycetaceae</taxon>
        <taxon>Streptomyces</taxon>
    </lineage>
</organism>
<dbReference type="Gene3D" id="3.50.50.60">
    <property type="entry name" value="FAD/NAD(P)-binding domain"/>
    <property type="match status" value="2"/>
</dbReference>
<dbReference type="InterPro" id="IPR016156">
    <property type="entry name" value="FAD/NAD-linked_Rdtase_dimer_sf"/>
</dbReference>
<dbReference type="Pfam" id="PF14759">
    <property type="entry name" value="Reductase_C"/>
    <property type="match status" value="1"/>
</dbReference>
<dbReference type="InterPro" id="IPR050446">
    <property type="entry name" value="FAD-oxidoreductase/Apoptosis"/>
</dbReference>
<comment type="cofactor">
    <cofactor evidence="1">
        <name>FAD</name>
        <dbReference type="ChEBI" id="CHEBI:57692"/>
    </cofactor>
</comment>
<dbReference type="Pfam" id="PF07992">
    <property type="entry name" value="Pyr_redox_2"/>
    <property type="match status" value="1"/>
</dbReference>
<evidence type="ECO:0000259" key="6">
    <source>
        <dbReference type="Pfam" id="PF14759"/>
    </source>
</evidence>
<keyword evidence="8" id="KW-1185">Reference proteome</keyword>
<sequence>MNGDGGAFVVVGASLAGLRAVEAARSDGYQGRIVLVGAEAHLPYDRPPLSKNYLLAGAEPDFLSTETELREVLDVDLRLSSTATSLNADRRTVTVDGAEIPYGKLLIATGATPRRLPQLAPLGGVHELRTLDDAQRVRKEISAGCRVAVIGAGFIGAETASSAKHLGADVVLLEAADAPLVRALGESVGSAASALHERNGVRLVLSARVEGLVGEDAVRGVRLADGEVIPADVVVIGIGVAPAAAWLRGSGVDLHPRDGGIQCDALLRTSVPDVYAAGDVVHWPNAIMDSAMRLENWTNAAEMGRHAARNALWPETAVPYSTVPYFWSDWYGQRLQFVGTADADHVEFVSGDPEADKWVALYRDAGRLVGAAALNERRRIMKYRRMISERLTWEEALTRFPPDSPGRTPSASTS</sequence>
<accession>A0A918FKH6</accession>
<dbReference type="Gene3D" id="3.30.390.30">
    <property type="match status" value="1"/>
</dbReference>
<dbReference type="SUPFAM" id="SSF55424">
    <property type="entry name" value="FAD/NAD-linked reductases, dimerisation (C-terminal) domain"/>
    <property type="match status" value="1"/>
</dbReference>
<dbReference type="GO" id="GO:0005737">
    <property type="term" value="C:cytoplasm"/>
    <property type="evidence" value="ECO:0007669"/>
    <property type="project" value="TreeGrafter"/>
</dbReference>
<dbReference type="EMBL" id="BMSX01000023">
    <property type="protein sequence ID" value="GGR47362.1"/>
    <property type="molecule type" value="Genomic_DNA"/>
</dbReference>
<keyword evidence="3" id="KW-0274">FAD</keyword>
<keyword evidence="2" id="KW-0285">Flavoprotein</keyword>
<dbReference type="GO" id="GO:0016651">
    <property type="term" value="F:oxidoreductase activity, acting on NAD(P)H"/>
    <property type="evidence" value="ECO:0007669"/>
    <property type="project" value="TreeGrafter"/>
</dbReference>
<evidence type="ECO:0000259" key="5">
    <source>
        <dbReference type="Pfam" id="PF07992"/>
    </source>
</evidence>
<dbReference type="PRINTS" id="PR00368">
    <property type="entry name" value="FADPNR"/>
</dbReference>
<evidence type="ECO:0000256" key="4">
    <source>
        <dbReference type="ARBA" id="ARBA00023002"/>
    </source>
</evidence>
<gene>
    <name evidence="7" type="ORF">GCM10010251_75450</name>
</gene>
<reference evidence="7" key="2">
    <citation type="submission" date="2020-09" db="EMBL/GenBank/DDBJ databases">
        <authorList>
            <person name="Sun Q."/>
            <person name="Ohkuma M."/>
        </authorList>
    </citation>
    <scope>NUCLEOTIDE SEQUENCE</scope>
    <source>
        <strain evidence="7">JCM 4346</strain>
    </source>
</reference>
<protein>
    <submittedName>
        <fullName evidence="7">Ferredoxin reductase</fullName>
    </submittedName>
</protein>
<evidence type="ECO:0000256" key="2">
    <source>
        <dbReference type="ARBA" id="ARBA00022630"/>
    </source>
</evidence>
<dbReference type="PRINTS" id="PR00411">
    <property type="entry name" value="PNDRDTASEI"/>
</dbReference>
<evidence type="ECO:0000256" key="1">
    <source>
        <dbReference type="ARBA" id="ARBA00001974"/>
    </source>
</evidence>
<dbReference type="PANTHER" id="PTHR43557">
    <property type="entry name" value="APOPTOSIS-INDUCING FACTOR 1"/>
    <property type="match status" value="1"/>
</dbReference>
<keyword evidence="4" id="KW-0560">Oxidoreductase</keyword>
<dbReference type="PANTHER" id="PTHR43557:SF2">
    <property type="entry name" value="RIESKE DOMAIN-CONTAINING PROTEIN-RELATED"/>
    <property type="match status" value="1"/>
</dbReference>
<evidence type="ECO:0000313" key="8">
    <source>
        <dbReference type="Proteomes" id="UP000658320"/>
    </source>
</evidence>
<dbReference type="SUPFAM" id="SSF51905">
    <property type="entry name" value="FAD/NAD(P)-binding domain"/>
    <property type="match status" value="1"/>
</dbReference>
<feature type="domain" description="Reductase C-terminal" evidence="6">
    <location>
        <begin position="325"/>
        <end position="395"/>
    </location>
</feature>
<proteinExistence type="predicted"/>
<dbReference type="InterPro" id="IPR023753">
    <property type="entry name" value="FAD/NAD-binding_dom"/>
</dbReference>
<dbReference type="Proteomes" id="UP000658320">
    <property type="component" value="Unassembled WGS sequence"/>
</dbReference>
<name>A0A918FKH6_9ACTN</name>
<dbReference type="InterPro" id="IPR028202">
    <property type="entry name" value="Reductase_C"/>
</dbReference>
<reference evidence="7" key="1">
    <citation type="journal article" date="2014" name="Int. J. Syst. Evol. Microbiol.">
        <title>Complete genome sequence of Corynebacterium casei LMG S-19264T (=DSM 44701T), isolated from a smear-ripened cheese.</title>
        <authorList>
            <consortium name="US DOE Joint Genome Institute (JGI-PGF)"/>
            <person name="Walter F."/>
            <person name="Albersmeier A."/>
            <person name="Kalinowski J."/>
            <person name="Ruckert C."/>
        </authorList>
    </citation>
    <scope>NUCLEOTIDE SEQUENCE</scope>
    <source>
        <strain evidence="7">JCM 4346</strain>
    </source>
</reference>